<keyword evidence="4" id="KW-0255">Endonuclease</keyword>
<evidence type="ECO:0000256" key="7">
    <source>
        <dbReference type="ARBA" id="ARBA00023239"/>
    </source>
</evidence>
<dbReference type="GO" id="GO:0016787">
    <property type="term" value="F:hydrolase activity"/>
    <property type="evidence" value="ECO:0007669"/>
    <property type="project" value="UniProtKB-KW"/>
</dbReference>
<evidence type="ECO:0000256" key="6">
    <source>
        <dbReference type="ARBA" id="ARBA00023157"/>
    </source>
</evidence>
<name>A0A8H4VCS2_9HYPO</name>
<dbReference type="PANTHER" id="PTHR42104:SF1">
    <property type="entry name" value="EXTRACELLULAR GUANYL-SPECIFIC RIBONUCLEASE RNTA (AFU_ORTHOLOGUE AFUA_4G03230)"/>
    <property type="match status" value="1"/>
</dbReference>
<keyword evidence="5" id="KW-0378">Hydrolase</keyword>
<dbReference type="OrthoDB" id="5425539at2759"/>
<reference evidence="10 11" key="1">
    <citation type="journal article" date="2020" name="G3 (Bethesda)">
        <title>Genetic Underpinnings of Host Manipulation by Ophiocordyceps as Revealed by Comparative Transcriptomics.</title>
        <authorList>
            <person name="Will I."/>
            <person name="Das B."/>
            <person name="Trinh T."/>
            <person name="Brachmann A."/>
            <person name="Ohm R.A."/>
            <person name="de Bekker C."/>
        </authorList>
    </citation>
    <scope>NUCLEOTIDE SEQUENCE [LARGE SCALE GENOMIC DNA]</scope>
    <source>
        <strain evidence="10 11">EC05</strain>
    </source>
</reference>
<dbReference type="SUPFAM" id="SSF53933">
    <property type="entry name" value="Microbial ribonucleases"/>
    <property type="match status" value="1"/>
</dbReference>
<dbReference type="Pfam" id="PF00545">
    <property type="entry name" value="Ribonuclease"/>
    <property type="match status" value="1"/>
</dbReference>
<evidence type="ECO:0000256" key="8">
    <source>
        <dbReference type="ARBA" id="ARBA00034015"/>
    </source>
</evidence>
<dbReference type="EMBL" id="JAACLJ010000005">
    <property type="protein sequence ID" value="KAF4585841.1"/>
    <property type="molecule type" value="Genomic_DNA"/>
</dbReference>
<evidence type="ECO:0000313" key="11">
    <source>
        <dbReference type="Proteomes" id="UP000562929"/>
    </source>
</evidence>
<feature type="chain" id="PRO_5034017064" description="ribonuclease T1" evidence="9">
    <location>
        <begin position="21"/>
        <end position="133"/>
    </location>
</feature>
<keyword evidence="9" id="KW-0732">Signal</keyword>
<dbReference type="InterPro" id="IPR016191">
    <property type="entry name" value="Ribonuclease/ribotoxin"/>
</dbReference>
<dbReference type="InterPro" id="IPR000026">
    <property type="entry name" value="N1-like"/>
</dbReference>
<evidence type="ECO:0000313" key="10">
    <source>
        <dbReference type="EMBL" id="KAF4585841.1"/>
    </source>
</evidence>
<comment type="similarity">
    <text evidence="1">Belongs to the ribonuclease N1/T1 family.</text>
</comment>
<evidence type="ECO:0000256" key="1">
    <source>
        <dbReference type="ARBA" id="ARBA00009006"/>
    </source>
</evidence>
<keyword evidence="3" id="KW-0540">Nuclease</keyword>
<keyword evidence="6" id="KW-1015">Disulfide bond</keyword>
<comment type="caution">
    <text evidence="10">The sequence shown here is derived from an EMBL/GenBank/DDBJ whole genome shotgun (WGS) entry which is preliminary data.</text>
</comment>
<gene>
    <name evidence="10" type="ORF">GQ602_005146</name>
</gene>
<dbReference type="GO" id="GO:0003723">
    <property type="term" value="F:RNA binding"/>
    <property type="evidence" value="ECO:0007669"/>
    <property type="project" value="InterPro"/>
</dbReference>
<dbReference type="Proteomes" id="UP000562929">
    <property type="component" value="Unassembled WGS sequence"/>
</dbReference>
<dbReference type="Gene3D" id="3.10.450.30">
    <property type="entry name" value="Microbial ribonucleases"/>
    <property type="match status" value="1"/>
</dbReference>
<accession>A0A8H4VCS2</accession>
<comment type="catalytic activity">
    <reaction evidence="8">
        <text>[RNA] containing guanosine + H2O = an [RNA fragment]-3'-guanosine-3'-phosphate + a 5'-hydroxy-ribonucleotide-3'-[RNA fragment].</text>
        <dbReference type="EC" id="4.6.1.24"/>
    </reaction>
</comment>
<evidence type="ECO:0000256" key="5">
    <source>
        <dbReference type="ARBA" id="ARBA00022801"/>
    </source>
</evidence>
<dbReference type="PANTHER" id="PTHR42104">
    <property type="entry name" value="EXTRACELLULAR GUANYL-SPECIFIC RIBONUCLEASE RNTA (AFU_ORTHOLOGUE AFUA_4G03230)"/>
    <property type="match status" value="1"/>
</dbReference>
<evidence type="ECO:0000256" key="9">
    <source>
        <dbReference type="SAM" id="SignalP"/>
    </source>
</evidence>
<evidence type="ECO:0000256" key="3">
    <source>
        <dbReference type="ARBA" id="ARBA00022722"/>
    </source>
</evidence>
<protein>
    <recommendedName>
        <fullName evidence="2">ribonuclease T1</fullName>
        <ecNumber evidence="2">4.6.1.24</ecNumber>
    </recommendedName>
</protein>
<dbReference type="EC" id="4.6.1.24" evidence="2"/>
<proteinExistence type="inferred from homology"/>
<dbReference type="GO" id="GO:0046589">
    <property type="term" value="F:ribonuclease T1 activity"/>
    <property type="evidence" value="ECO:0007669"/>
    <property type="project" value="UniProtKB-EC"/>
</dbReference>
<dbReference type="AlphaFoldDB" id="A0A8H4VCS2"/>
<dbReference type="CDD" id="cd00606">
    <property type="entry name" value="fungal_RNase"/>
    <property type="match status" value="1"/>
</dbReference>
<keyword evidence="7" id="KW-0456">Lyase</keyword>
<sequence length="133" mass="14139">MYIPYTLAVLAFVLSQAASGQDVSAQTSASCGRTSYSARDVSAASQAACQLVKDEQTAGSSNYPHRFNNFEGFHFHDAQGPFYEFPMLSSGRVYRGGRPGPDRVIITRDCEQAGQITHTGAGGSDFVGCSGTD</sequence>
<evidence type="ECO:0000256" key="4">
    <source>
        <dbReference type="ARBA" id="ARBA00022759"/>
    </source>
</evidence>
<organism evidence="10 11">
    <name type="scientific">Ophiocordyceps camponoti-floridani</name>
    <dbReference type="NCBI Taxonomy" id="2030778"/>
    <lineage>
        <taxon>Eukaryota</taxon>
        <taxon>Fungi</taxon>
        <taxon>Dikarya</taxon>
        <taxon>Ascomycota</taxon>
        <taxon>Pezizomycotina</taxon>
        <taxon>Sordariomycetes</taxon>
        <taxon>Hypocreomycetidae</taxon>
        <taxon>Hypocreales</taxon>
        <taxon>Ophiocordycipitaceae</taxon>
        <taxon>Ophiocordyceps</taxon>
    </lineage>
</organism>
<feature type="signal peptide" evidence="9">
    <location>
        <begin position="1"/>
        <end position="20"/>
    </location>
</feature>
<keyword evidence="11" id="KW-1185">Reference proteome</keyword>
<evidence type="ECO:0000256" key="2">
    <source>
        <dbReference type="ARBA" id="ARBA00012549"/>
    </source>
</evidence>